<evidence type="ECO:0000313" key="1">
    <source>
        <dbReference type="EMBL" id="QBQ97174.1"/>
    </source>
</evidence>
<organism evidence="1 2">
    <name type="scientific">Paraburkholderia pallida</name>
    <dbReference type="NCBI Taxonomy" id="2547399"/>
    <lineage>
        <taxon>Bacteria</taxon>
        <taxon>Pseudomonadati</taxon>
        <taxon>Pseudomonadota</taxon>
        <taxon>Betaproteobacteria</taxon>
        <taxon>Burkholderiales</taxon>
        <taxon>Burkholderiaceae</taxon>
        <taxon>Paraburkholderia</taxon>
    </lineage>
</organism>
<dbReference type="OrthoDB" id="9422984at2"/>
<dbReference type="AlphaFoldDB" id="A0A4P7CSI8"/>
<keyword evidence="2" id="KW-1185">Reference proteome</keyword>
<evidence type="ECO:0000313" key="2">
    <source>
        <dbReference type="Proteomes" id="UP000295727"/>
    </source>
</evidence>
<proteinExistence type="predicted"/>
<reference evidence="1 2" key="1">
    <citation type="submission" date="2019-03" db="EMBL/GenBank/DDBJ databases">
        <title>Paraburkholderia sp. 7MH5, isolated from subtropical forest soil.</title>
        <authorList>
            <person name="Gao Z.-H."/>
            <person name="Qiu L.-H."/>
        </authorList>
    </citation>
    <scope>NUCLEOTIDE SEQUENCE [LARGE SCALE GENOMIC DNA]</scope>
    <source>
        <strain evidence="1 2">7MH5</strain>
    </source>
</reference>
<protein>
    <submittedName>
        <fullName evidence="1">Uncharacterized protein</fullName>
    </submittedName>
</protein>
<dbReference type="KEGG" id="ppai:E1956_08295"/>
<dbReference type="Proteomes" id="UP000295727">
    <property type="component" value="Chromosome 1"/>
</dbReference>
<gene>
    <name evidence="1" type="ORF">E1956_08295</name>
</gene>
<dbReference type="EMBL" id="CP038148">
    <property type="protein sequence ID" value="QBQ97174.1"/>
    <property type="molecule type" value="Genomic_DNA"/>
</dbReference>
<name>A0A4P7CSI8_9BURK</name>
<sequence length="80" mass="9407">MVMRGVKIGTAPHNRDLAEALHATGWRWERDRRDRTHCLRSWWYLPSVMPAIDAPVLHPDSVKRPLRKPRKFDHVALPHP</sequence>
<dbReference type="RefSeq" id="WP_134748169.1">
    <property type="nucleotide sequence ID" value="NZ_CP038148.1"/>
</dbReference>
<accession>A0A4P7CSI8</accession>